<protein>
    <submittedName>
        <fullName evidence="2">Prokineticin domain-containing protein</fullName>
    </submittedName>
</protein>
<evidence type="ECO:0000313" key="3">
    <source>
        <dbReference type="Proteomes" id="UP000887013"/>
    </source>
</evidence>
<reference evidence="2" key="1">
    <citation type="submission" date="2020-08" db="EMBL/GenBank/DDBJ databases">
        <title>Multicomponent nature underlies the extraordinary mechanical properties of spider dragline silk.</title>
        <authorList>
            <person name="Kono N."/>
            <person name="Nakamura H."/>
            <person name="Mori M."/>
            <person name="Yoshida Y."/>
            <person name="Ohtoshi R."/>
            <person name="Malay A.D."/>
            <person name="Moran D.A.P."/>
            <person name="Tomita M."/>
            <person name="Numata K."/>
            <person name="Arakawa K."/>
        </authorList>
    </citation>
    <scope>NUCLEOTIDE SEQUENCE</scope>
</reference>
<feature type="signal peptide" evidence="1">
    <location>
        <begin position="1"/>
        <end position="18"/>
    </location>
</feature>
<feature type="chain" id="PRO_5036442319" evidence="1">
    <location>
        <begin position="19"/>
        <end position="121"/>
    </location>
</feature>
<name>A0A8X6NIU1_NEPPI</name>
<dbReference type="AlphaFoldDB" id="A0A8X6NIU1"/>
<keyword evidence="3" id="KW-1185">Reference proteome</keyword>
<comment type="caution">
    <text evidence="2">The sequence shown here is derived from an EMBL/GenBank/DDBJ whole genome shotgun (WGS) entry which is preliminary data.</text>
</comment>
<accession>A0A8X6NIU1</accession>
<dbReference type="Proteomes" id="UP000887013">
    <property type="component" value="Unassembled WGS sequence"/>
</dbReference>
<evidence type="ECO:0000313" key="2">
    <source>
        <dbReference type="EMBL" id="GFT15257.1"/>
    </source>
</evidence>
<proteinExistence type="predicted"/>
<dbReference type="Gene3D" id="2.10.80.10">
    <property type="entry name" value="Lipase, subunit A"/>
    <property type="match status" value="1"/>
</dbReference>
<dbReference type="EMBL" id="BMAW01104572">
    <property type="protein sequence ID" value="GFT15257.1"/>
    <property type="molecule type" value="Genomic_DNA"/>
</dbReference>
<sequence length="121" mass="13510">MKWIVLALVVVSASQVLTKRCKSAEECEDDECCVNYVLVPFFGGRCQKLRGEGEVCTIIEKEDGEKPDMYHFLCPCKSGLECVADRDVKIGDHIVFKRPVCIVPGDEGNKDITENPEPESE</sequence>
<dbReference type="OrthoDB" id="6416391at2759"/>
<evidence type="ECO:0000256" key="1">
    <source>
        <dbReference type="SAM" id="SignalP"/>
    </source>
</evidence>
<keyword evidence="1" id="KW-0732">Signal</keyword>
<organism evidence="2 3">
    <name type="scientific">Nephila pilipes</name>
    <name type="common">Giant wood spider</name>
    <name type="synonym">Nephila maculata</name>
    <dbReference type="NCBI Taxonomy" id="299642"/>
    <lineage>
        <taxon>Eukaryota</taxon>
        <taxon>Metazoa</taxon>
        <taxon>Ecdysozoa</taxon>
        <taxon>Arthropoda</taxon>
        <taxon>Chelicerata</taxon>
        <taxon>Arachnida</taxon>
        <taxon>Araneae</taxon>
        <taxon>Araneomorphae</taxon>
        <taxon>Entelegynae</taxon>
        <taxon>Araneoidea</taxon>
        <taxon>Nephilidae</taxon>
        <taxon>Nephila</taxon>
    </lineage>
</organism>
<gene>
    <name evidence="2" type="primary">NCL1_03908</name>
    <name evidence="2" type="ORF">NPIL_335171</name>
</gene>